<protein>
    <recommendedName>
        <fullName evidence="10">Tyrosine--tRNA ligase</fullName>
        <ecNumber evidence="10">6.1.1.1</ecNumber>
    </recommendedName>
    <alternativeName>
        <fullName evidence="10">Tyrosyl-tRNA synthetase</fullName>
        <shortName evidence="10">TyrRS</shortName>
    </alternativeName>
</protein>
<dbReference type="GO" id="GO:0004831">
    <property type="term" value="F:tyrosine-tRNA ligase activity"/>
    <property type="evidence" value="ECO:0007669"/>
    <property type="project" value="UniProtKB-UniRule"/>
</dbReference>
<dbReference type="InterPro" id="IPR024108">
    <property type="entry name" value="Tyr-tRNA-ligase_bac_2"/>
</dbReference>
<dbReference type="CDD" id="cd00165">
    <property type="entry name" value="S4"/>
    <property type="match status" value="1"/>
</dbReference>
<sequence>MLDPEEQLVIIKKEAIDCLPEDELLKKLQKNIPLKIKLGADPSAPDLHLGHTVILRKLKQFQDLGHEIIFIIGDFTAMIGDPSGKNETRKILSRDEVLKNAETYQSQIFKILDSAKTTIRFNSEWLMKLDFADILKLTATTTVAQLLERDDFAKRFSEHRPISLIEFMYPLAQAYDSVAVNADVEIGGTDQKFNLLFGRSLQQSLGLEPQVILTMPIIEGTDGIQKMSKSLNNYIGISETPESIFGKIMSIPDSLMMKYFKLLTDQSEASTEKRLNNGENPRDLKAELAQNIITQYYSPRDAEKAMEHFNNIFRNKLTPEKMPEYFLKSPYRQLEDFYKTIDIKAVEEFLIQKEEINDCNPLEILKDFQEKSKKIFEKTEIQNWDEQYQEIKRIVMQYQSEAVKSCFALFFMEKIINFQTFKLVYTLVDIIEKLGFESSKSAVRRLIHQGAISIDGEKITEDIILSHIEKSQYVIKVGKFKFLRVITQ</sequence>
<keyword evidence="14" id="KW-1185">Reference proteome</keyword>
<comment type="subunit">
    <text evidence="1 10">Homodimer.</text>
</comment>
<evidence type="ECO:0000256" key="1">
    <source>
        <dbReference type="ARBA" id="ARBA00011738"/>
    </source>
</evidence>
<evidence type="ECO:0000313" key="13">
    <source>
        <dbReference type="EMBL" id="SFB90327.1"/>
    </source>
</evidence>
<dbReference type="Gene3D" id="3.10.290.10">
    <property type="entry name" value="RNA-binding S4 domain"/>
    <property type="match status" value="1"/>
</dbReference>
<keyword evidence="7 10" id="KW-0648">Protein biosynthesis</keyword>
<dbReference type="GO" id="GO:0005524">
    <property type="term" value="F:ATP binding"/>
    <property type="evidence" value="ECO:0007669"/>
    <property type="project" value="UniProtKB-UniRule"/>
</dbReference>
<dbReference type="InterPro" id="IPR001412">
    <property type="entry name" value="aa-tRNA-synth_I_CS"/>
</dbReference>
<dbReference type="AlphaFoldDB" id="A0A1I1ETJ6"/>
<evidence type="ECO:0000256" key="9">
    <source>
        <dbReference type="ARBA" id="ARBA00048248"/>
    </source>
</evidence>
<dbReference type="CDD" id="cd00805">
    <property type="entry name" value="TyrRS_core"/>
    <property type="match status" value="1"/>
</dbReference>
<dbReference type="Gene3D" id="3.40.50.620">
    <property type="entry name" value="HUPs"/>
    <property type="match status" value="1"/>
</dbReference>
<evidence type="ECO:0000256" key="3">
    <source>
        <dbReference type="ARBA" id="ARBA00022598"/>
    </source>
</evidence>
<keyword evidence="3 10" id="KW-0436">Ligase</keyword>
<keyword evidence="4 10" id="KW-0547">Nucleotide-binding</keyword>
<dbReference type="InterPro" id="IPR024088">
    <property type="entry name" value="Tyr-tRNA-ligase_bac-type"/>
</dbReference>
<dbReference type="SUPFAM" id="SSF55174">
    <property type="entry name" value="Alpha-L RNA-binding motif"/>
    <property type="match status" value="1"/>
</dbReference>
<evidence type="ECO:0000256" key="11">
    <source>
        <dbReference type="PROSITE-ProRule" id="PRU00182"/>
    </source>
</evidence>
<keyword evidence="5 10" id="KW-0067">ATP-binding</keyword>
<evidence type="ECO:0000313" key="14">
    <source>
        <dbReference type="Proteomes" id="UP000240042"/>
    </source>
</evidence>
<evidence type="ECO:0000256" key="10">
    <source>
        <dbReference type="HAMAP-Rule" id="MF_02007"/>
    </source>
</evidence>
<feature type="domain" description="RNA-binding S4" evidence="12">
    <location>
        <begin position="427"/>
        <end position="460"/>
    </location>
</feature>
<comment type="similarity">
    <text evidence="10">Belongs to the class-I aminoacyl-tRNA synthetase family. TyrS type 2 subfamily.</text>
</comment>
<feature type="short sequence motif" description="'HIGH' region" evidence="10">
    <location>
        <begin position="42"/>
        <end position="51"/>
    </location>
</feature>
<evidence type="ECO:0000259" key="12">
    <source>
        <dbReference type="Pfam" id="PF01479"/>
    </source>
</evidence>
<accession>A0A1I1ETJ6</accession>
<proteinExistence type="inferred from homology"/>
<dbReference type="Pfam" id="PF00579">
    <property type="entry name" value="tRNA-synt_1b"/>
    <property type="match status" value="1"/>
</dbReference>
<keyword evidence="8 10" id="KW-0030">Aminoacyl-tRNA synthetase</keyword>
<dbReference type="HAMAP" id="MF_02007">
    <property type="entry name" value="Tyr_tRNA_synth_type2"/>
    <property type="match status" value="1"/>
</dbReference>
<name>A0A1I1ETJ6_BREAD</name>
<comment type="subcellular location">
    <subcellularLocation>
        <location evidence="10">Cytoplasm</location>
    </subcellularLocation>
</comment>
<dbReference type="NCBIfam" id="TIGR00234">
    <property type="entry name" value="tyrS"/>
    <property type="match status" value="1"/>
</dbReference>
<keyword evidence="6 11" id="KW-0694">RNA-binding</keyword>
<dbReference type="PROSITE" id="PS50889">
    <property type="entry name" value="S4"/>
    <property type="match status" value="1"/>
</dbReference>
<dbReference type="GO" id="GO:0005829">
    <property type="term" value="C:cytosol"/>
    <property type="evidence" value="ECO:0007669"/>
    <property type="project" value="TreeGrafter"/>
</dbReference>
<feature type="short sequence motif" description="'KMSKS' region" evidence="10">
    <location>
        <begin position="226"/>
        <end position="230"/>
    </location>
</feature>
<dbReference type="InterPro" id="IPR002307">
    <property type="entry name" value="Tyr-tRNA-ligase"/>
</dbReference>
<dbReference type="InterPro" id="IPR002942">
    <property type="entry name" value="S4_RNA-bd"/>
</dbReference>
<dbReference type="InterPro" id="IPR002305">
    <property type="entry name" value="aa-tRNA-synth_Ic"/>
</dbReference>
<dbReference type="EC" id="6.1.1.1" evidence="10"/>
<dbReference type="InterPro" id="IPR036986">
    <property type="entry name" value="S4_RNA-bd_sf"/>
</dbReference>
<dbReference type="InterPro" id="IPR014729">
    <property type="entry name" value="Rossmann-like_a/b/a_fold"/>
</dbReference>
<dbReference type="EMBL" id="FOKY01000018">
    <property type="protein sequence ID" value="SFB90327.1"/>
    <property type="molecule type" value="Genomic_DNA"/>
</dbReference>
<evidence type="ECO:0000256" key="6">
    <source>
        <dbReference type="ARBA" id="ARBA00022884"/>
    </source>
</evidence>
<dbReference type="GO" id="GO:0003723">
    <property type="term" value="F:RNA binding"/>
    <property type="evidence" value="ECO:0007669"/>
    <property type="project" value="UniProtKB-KW"/>
</dbReference>
<gene>
    <name evidence="10" type="primary">tyrS</name>
    <name evidence="13" type="ORF">SAMN02745150_01253</name>
</gene>
<evidence type="ECO:0000256" key="2">
    <source>
        <dbReference type="ARBA" id="ARBA00022490"/>
    </source>
</evidence>
<dbReference type="Gene3D" id="1.10.240.10">
    <property type="entry name" value="Tyrosyl-Transfer RNA Synthetase"/>
    <property type="match status" value="1"/>
</dbReference>
<evidence type="ECO:0000256" key="4">
    <source>
        <dbReference type="ARBA" id="ARBA00022741"/>
    </source>
</evidence>
<evidence type="ECO:0000256" key="7">
    <source>
        <dbReference type="ARBA" id="ARBA00022917"/>
    </source>
</evidence>
<dbReference type="Pfam" id="PF01479">
    <property type="entry name" value="S4"/>
    <property type="match status" value="1"/>
</dbReference>
<comment type="catalytic activity">
    <reaction evidence="9 10">
        <text>tRNA(Tyr) + L-tyrosine + ATP = L-tyrosyl-tRNA(Tyr) + AMP + diphosphate + H(+)</text>
        <dbReference type="Rhea" id="RHEA:10220"/>
        <dbReference type="Rhea" id="RHEA-COMP:9706"/>
        <dbReference type="Rhea" id="RHEA-COMP:9707"/>
        <dbReference type="ChEBI" id="CHEBI:15378"/>
        <dbReference type="ChEBI" id="CHEBI:30616"/>
        <dbReference type="ChEBI" id="CHEBI:33019"/>
        <dbReference type="ChEBI" id="CHEBI:58315"/>
        <dbReference type="ChEBI" id="CHEBI:78442"/>
        <dbReference type="ChEBI" id="CHEBI:78536"/>
        <dbReference type="ChEBI" id="CHEBI:456215"/>
        <dbReference type="EC" id="6.1.1.1"/>
    </reaction>
</comment>
<reference evidence="14" key="1">
    <citation type="submission" date="2016-10" db="EMBL/GenBank/DDBJ databases">
        <authorList>
            <person name="Varghese N."/>
            <person name="Submissions S."/>
        </authorList>
    </citation>
    <scope>NUCLEOTIDE SEQUENCE [LARGE SCALE GENOMIC DNA]</scope>
    <source>
        <strain evidence="14">ATCC 43811</strain>
    </source>
</reference>
<dbReference type="GO" id="GO:0006437">
    <property type="term" value="P:tyrosyl-tRNA aminoacylation"/>
    <property type="evidence" value="ECO:0007669"/>
    <property type="project" value="UniProtKB-UniRule"/>
</dbReference>
<dbReference type="PANTHER" id="PTHR11766:SF1">
    <property type="entry name" value="TYROSINE--TRNA LIGASE"/>
    <property type="match status" value="1"/>
</dbReference>
<dbReference type="PANTHER" id="PTHR11766">
    <property type="entry name" value="TYROSYL-TRNA SYNTHETASE"/>
    <property type="match status" value="1"/>
</dbReference>
<evidence type="ECO:0000256" key="8">
    <source>
        <dbReference type="ARBA" id="ARBA00023146"/>
    </source>
</evidence>
<dbReference type="FunFam" id="3.40.50.620:FF:000061">
    <property type="entry name" value="Tyrosine--tRNA ligase"/>
    <property type="match status" value="1"/>
</dbReference>
<dbReference type="STRING" id="34097.SAMN02745150_01253"/>
<dbReference type="SUPFAM" id="SSF52374">
    <property type="entry name" value="Nucleotidylyl transferase"/>
    <property type="match status" value="1"/>
</dbReference>
<evidence type="ECO:0000256" key="5">
    <source>
        <dbReference type="ARBA" id="ARBA00022840"/>
    </source>
</evidence>
<feature type="binding site" evidence="10">
    <location>
        <position position="229"/>
    </location>
    <ligand>
        <name>ATP</name>
        <dbReference type="ChEBI" id="CHEBI:30616"/>
    </ligand>
</feature>
<keyword evidence="2 10" id="KW-0963">Cytoplasm</keyword>
<comment type="function">
    <text evidence="10">Catalyzes the attachment of tyrosine to tRNA(Tyr) in a two-step reaction: tyrosine is first activated by ATP to form Tyr-AMP and then transferred to the acceptor end of tRNA(Tyr).</text>
</comment>
<dbReference type="RefSeq" id="WP_200778576.1">
    <property type="nucleotide sequence ID" value="NZ_FOKY01000018.1"/>
</dbReference>
<organism evidence="13 14">
    <name type="scientific">Brevinema andersonii</name>
    <dbReference type="NCBI Taxonomy" id="34097"/>
    <lineage>
        <taxon>Bacteria</taxon>
        <taxon>Pseudomonadati</taxon>
        <taxon>Spirochaetota</taxon>
        <taxon>Spirochaetia</taxon>
        <taxon>Brevinematales</taxon>
        <taxon>Brevinemataceae</taxon>
        <taxon>Brevinema</taxon>
    </lineage>
</organism>
<dbReference type="Proteomes" id="UP000240042">
    <property type="component" value="Unassembled WGS sequence"/>
</dbReference>
<dbReference type="PROSITE" id="PS00178">
    <property type="entry name" value="AA_TRNA_LIGASE_I"/>
    <property type="match status" value="1"/>
</dbReference>
<dbReference type="PRINTS" id="PR01040">
    <property type="entry name" value="TRNASYNTHTYR"/>
</dbReference>